<reference evidence="6" key="1">
    <citation type="submission" date="2021-02" db="EMBL/GenBank/DDBJ databases">
        <authorList>
            <person name="Nowell W R."/>
        </authorList>
    </citation>
    <scope>NUCLEOTIDE SEQUENCE</scope>
</reference>
<dbReference type="InterPro" id="IPR036132">
    <property type="entry name" value="Vac_ATP_synth_c_sf"/>
</dbReference>
<evidence type="ECO:0000256" key="3">
    <source>
        <dbReference type="ARBA" id="ARBA00022781"/>
    </source>
</evidence>
<dbReference type="AlphaFoldDB" id="A0A8S3K6A7"/>
<evidence type="ECO:0000313" key="7">
    <source>
        <dbReference type="Proteomes" id="UP000681720"/>
    </source>
</evidence>
<dbReference type="FunFam" id="3.30.70.100:FF:000002">
    <property type="entry name" value="V-type proton ATPase subunit C"/>
    <property type="match status" value="1"/>
</dbReference>
<comment type="caution">
    <text evidence="6">The sequence shown here is derived from an EMBL/GenBank/DDBJ whole genome shotgun (WGS) entry which is preliminary data.</text>
</comment>
<dbReference type="SUPFAM" id="SSF118203">
    <property type="entry name" value="Vacuolar ATP synthase subunit C"/>
    <property type="match status" value="1"/>
</dbReference>
<comment type="similarity">
    <text evidence="1 5">Belongs to the V-ATPase C subunit family.</text>
</comment>
<dbReference type="InterPro" id="IPR004907">
    <property type="entry name" value="ATPase_V1-cplx_csu"/>
</dbReference>
<keyword evidence="4 5" id="KW-0406">Ion transport</keyword>
<dbReference type="Proteomes" id="UP000681720">
    <property type="component" value="Unassembled WGS sequence"/>
</dbReference>
<dbReference type="EMBL" id="CAJOBJ010372668">
    <property type="protein sequence ID" value="CAF5224154.1"/>
    <property type="molecule type" value="Genomic_DNA"/>
</dbReference>
<dbReference type="GO" id="GO:0046961">
    <property type="term" value="F:proton-transporting ATPase activity, rotational mechanism"/>
    <property type="evidence" value="ECO:0007669"/>
    <property type="project" value="InterPro"/>
</dbReference>
<evidence type="ECO:0000256" key="4">
    <source>
        <dbReference type="ARBA" id="ARBA00023065"/>
    </source>
</evidence>
<dbReference type="Pfam" id="PF03223">
    <property type="entry name" value="V-ATPase_C"/>
    <property type="match status" value="1"/>
</dbReference>
<dbReference type="CDD" id="cd14785">
    <property type="entry name" value="V-ATPase_C"/>
    <property type="match status" value="1"/>
</dbReference>
<proteinExistence type="inferred from homology"/>
<evidence type="ECO:0000256" key="5">
    <source>
        <dbReference type="RuleBase" id="RU364010"/>
    </source>
</evidence>
<gene>
    <name evidence="6" type="ORF">GIL414_LOCUS85957</name>
</gene>
<dbReference type="PANTHER" id="PTHR10137:SF0">
    <property type="entry name" value="V-TYPE PROTON ATPASE SUBUNIT C"/>
    <property type="match status" value="1"/>
</dbReference>
<comment type="function">
    <text evidence="5">Subunit of the V1 complex of vacuolar(H+)-ATPase (V-ATPase), a multisubunit enzyme composed of a peripheral complex (V1) that hydrolyzes ATP and a membrane integral complex (V0) that translocates protons. V-ATPase is responsible for acidifying and maintaining the pH of intracellular compartments and in some cell types, is targeted to the plasma membrane, where it is responsible for acidifying the extracellular environment. Subunit C is necessary for the assembly of the catalytic sector of the enzyme and is likely to have a specific function in its catalytic activity.</text>
</comment>
<feature type="non-terminal residue" evidence="6">
    <location>
        <position position="1"/>
    </location>
</feature>
<accession>A0A8S3K6A7</accession>
<dbReference type="GO" id="GO:0005765">
    <property type="term" value="C:lysosomal membrane"/>
    <property type="evidence" value="ECO:0007669"/>
    <property type="project" value="TreeGrafter"/>
</dbReference>
<keyword evidence="2 5" id="KW-0813">Transport</keyword>
<protein>
    <recommendedName>
        <fullName evidence="5">V-type proton ATPase subunit C</fullName>
    </recommendedName>
</protein>
<keyword evidence="3 5" id="KW-0375">Hydrogen ion transport</keyword>
<organism evidence="6 7">
    <name type="scientific">Rotaria magnacalcarata</name>
    <dbReference type="NCBI Taxonomy" id="392030"/>
    <lineage>
        <taxon>Eukaryota</taxon>
        <taxon>Metazoa</taxon>
        <taxon>Spiralia</taxon>
        <taxon>Gnathifera</taxon>
        <taxon>Rotifera</taxon>
        <taxon>Eurotatoria</taxon>
        <taxon>Bdelloidea</taxon>
        <taxon>Philodinida</taxon>
        <taxon>Philodinidae</taxon>
        <taxon>Rotaria</taxon>
    </lineage>
</organism>
<dbReference type="GO" id="GO:0000221">
    <property type="term" value="C:vacuolar proton-transporting V-type ATPase, V1 domain"/>
    <property type="evidence" value="ECO:0007669"/>
    <property type="project" value="TreeGrafter"/>
</dbReference>
<dbReference type="Gene3D" id="3.30.70.100">
    <property type="match status" value="1"/>
</dbReference>
<sequence length="138" mass="16469">EHFVLGSEYLKTLLVCVPKSLISDWYAKYESLCNMIVPRTTELITQDQDYALFTATLFQKTEDTFKHKCRENKFTVRDFLFDEKALANEREKIRELETERQKIYANLVRWLKINFGEIFTASMHIKALRVFVESVLRY</sequence>
<comment type="subunit">
    <text evidence="5">V-ATPase is a heteromultimeric enzyme made up of two complexes: the ATP-hydrolytic V1 complex and the proton translocation V0 complex. The V1 complex consists of three catalytic AB heterodimers that form a heterohexamer, three peripheral stalks each consisting of EG heterodimers, one central rotor including subunits D and F, and the regulatory subunits C and H. The proton translocation complex V0 consists of the proton transport subunit a, a ring of proteolipid subunits c9c'', rotary subunit d, subunits e and f, and two accessory subunits.</text>
</comment>
<evidence type="ECO:0000313" key="6">
    <source>
        <dbReference type="EMBL" id="CAF5224154.1"/>
    </source>
</evidence>
<dbReference type="PANTHER" id="PTHR10137">
    <property type="entry name" value="V-TYPE PROTON ATPASE SUBUNIT C"/>
    <property type="match status" value="1"/>
</dbReference>
<evidence type="ECO:0000256" key="2">
    <source>
        <dbReference type="ARBA" id="ARBA00022448"/>
    </source>
</evidence>
<evidence type="ECO:0000256" key="1">
    <source>
        <dbReference type="ARBA" id="ARBA00006138"/>
    </source>
</evidence>
<name>A0A8S3K6A7_9BILA</name>